<dbReference type="STRING" id="1280837.A0A316V931"/>
<dbReference type="SUPFAM" id="SSF46565">
    <property type="entry name" value="Chaperone J-domain"/>
    <property type="match status" value="1"/>
</dbReference>
<keyword evidence="2" id="KW-0677">Repeat</keyword>
<dbReference type="GO" id="GO:0051082">
    <property type="term" value="F:unfolded protein binding"/>
    <property type="evidence" value="ECO:0007669"/>
    <property type="project" value="InterPro"/>
</dbReference>
<feature type="zinc finger region" description="CR-type" evidence="7">
    <location>
        <begin position="277"/>
        <end position="358"/>
    </location>
</feature>
<feature type="domain" description="CR-type" evidence="10">
    <location>
        <begin position="277"/>
        <end position="358"/>
    </location>
</feature>
<feature type="compositionally biased region" description="Low complexity" evidence="8">
    <location>
        <begin position="79"/>
        <end position="90"/>
    </location>
</feature>
<organism evidence="11 12">
    <name type="scientific">Meira miltonrushii</name>
    <dbReference type="NCBI Taxonomy" id="1280837"/>
    <lineage>
        <taxon>Eukaryota</taxon>
        <taxon>Fungi</taxon>
        <taxon>Dikarya</taxon>
        <taxon>Basidiomycota</taxon>
        <taxon>Ustilaginomycotina</taxon>
        <taxon>Exobasidiomycetes</taxon>
        <taxon>Exobasidiales</taxon>
        <taxon>Brachybasidiaceae</taxon>
        <taxon>Meira</taxon>
    </lineage>
</organism>
<feature type="compositionally biased region" description="Basic and acidic residues" evidence="8">
    <location>
        <begin position="517"/>
        <end position="532"/>
    </location>
</feature>
<reference evidence="11 12" key="1">
    <citation type="journal article" date="2018" name="Mol. Biol. Evol.">
        <title>Broad Genomic Sampling Reveals a Smut Pathogenic Ancestry of the Fungal Clade Ustilaginomycotina.</title>
        <authorList>
            <person name="Kijpornyongpan T."/>
            <person name="Mondo S.J."/>
            <person name="Barry K."/>
            <person name="Sandor L."/>
            <person name="Lee J."/>
            <person name="Lipzen A."/>
            <person name="Pangilinan J."/>
            <person name="LaButti K."/>
            <person name="Hainaut M."/>
            <person name="Henrissat B."/>
            <person name="Grigoriev I.V."/>
            <person name="Spatafora J.W."/>
            <person name="Aime M.C."/>
        </authorList>
    </citation>
    <scope>NUCLEOTIDE SEQUENCE [LARGE SCALE GENOMIC DNA]</scope>
    <source>
        <strain evidence="11 12">MCA 3882</strain>
    </source>
</reference>
<dbReference type="InterPro" id="IPR001623">
    <property type="entry name" value="DnaJ_domain"/>
</dbReference>
<gene>
    <name evidence="11" type="ORF">FA14DRAFT_161636</name>
</gene>
<dbReference type="PROSITE" id="PS00636">
    <property type="entry name" value="DNAJ_1"/>
    <property type="match status" value="1"/>
</dbReference>
<dbReference type="Gene3D" id="2.10.230.10">
    <property type="entry name" value="Heat shock protein DnaJ, cysteine-rich domain"/>
    <property type="match status" value="1"/>
</dbReference>
<protein>
    <recommendedName>
        <fullName evidence="6">DnaJ homolog 1, mitochondrial</fullName>
    </recommendedName>
</protein>
<evidence type="ECO:0000259" key="10">
    <source>
        <dbReference type="PROSITE" id="PS51188"/>
    </source>
</evidence>
<dbReference type="InParanoid" id="A0A316V931"/>
<dbReference type="CDD" id="cd10747">
    <property type="entry name" value="DnaJ_C"/>
    <property type="match status" value="1"/>
</dbReference>
<dbReference type="InterPro" id="IPR002939">
    <property type="entry name" value="DnaJ_C"/>
</dbReference>
<dbReference type="GeneID" id="37020989"/>
<dbReference type="GO" id="GO:0042026">
    <property type="term" value="P:protein refolding"/>
    <property type="evidence" value="ECO:0007669"/>
    <property type="project" value="TreeGrafter"/>
</dbReference>
<evidence type="ECO:0000256" key="6">
    <source>
        <dbReference type="ARBA" id="ARBA00072890"/>
    </source>
</evidence>
<dbReference type="PROSITE" id="PS51188">
    <property type="entry name" value="ZF_CR"/>
    <property type="match status" value="1"/>
</dbReference>
<dbReference type="HAMAP" id="MF_01152">
    <property type="entry name" value="DnaJ"/>
    <property type="match status" value="1"/>
</dbReference>
<evidence type="ECO:0000256" key="8">
    <source>
        <dbReference type="SAM" id="MobiDB-lite"/>
    </source>
</evidence>
<dbReference type="InterPro" id="IPR036869">
    <property type="entry name" value="J_dom_sf"/>
</dbReference>
<dbReference type="PRINTS" id="PR00625">
    <property type="entry name" value="JDOMAIN"/>
</dbReference>
<dbReference type="Gene3D" id="1.10.287.110">
    <property type="entry name" value="DnaJ domain"/>
    <property type="match status" value="1"/>
</dbReference>
<dbReference type="Pfam" id="PF01556">
    <property type="entry name" value="DnaJ_C"/>
    <property type="match status" value="1"/>
</dbReference>
<dbReference type="Pfam" id="PF00226">
    <property type="entry name" value="DnaJ"/>
    <property type="match status" value="1"/>
</dbReference>
<dbReference type="Proteomes" id="UP000245771">
    <property type="component" value="Unassembled WGS sequence"/>
</dbReference>
<dbReference type="InterPro" id="IPR018253">
    <property type="entry name" value="DnaJ_domain_CS"/>
</dbReference>
<keyword evidence="5" id="KW-0143">Chaperone</keyword>
<dbReference type="AlphaFoldDB" id="A0A316V931"/>
<keyword evidence="1 7" id="KW-0479">Metal-binding</keyword>
<evidence type="ECO:0000256" key="2">
    <source>
        <dbReference type="ARBA" id="ARBA00022737"/>
    </source>
</evidence>
<feature type="compositionally biased region" description="Polar residues" evidence="8">
    <location>
        <begin position="40"/>
        <end position="52"/>
    </location>
</feature>
<dbReference type="GO" id="GO:0005737">
    <property type="term" value="C:cytoplasm"/>
    <property type="evidence" value="ECO:0007669"/>
    <property type="project" value="TreeGrafter"/>
</dbReference>
<dbReference type="SUPFAM" id="SSF57938">
    <property type="entry name" value="DnaJ/Hsp40 cysteine-rich domain"/>
    <property type="match status" value="1"/>
</dbReference>
<dbReference type="CDD" id="cd06257">
    <property type="entry name" value="DnaJ"/>
    <property type="match status" value="1"/>
</dbReference>
<dbReference type="FunFam" id="2.60.260.20:FF:000005">
    <property type="entry name" value="Chaperone protein dnaJ 1, mitochondrial"/>
    <property type="match status" value="1"/>
</dbReference>
<feature type="region of interest" description="Disordered" evidence="8">
    <location>
        <begin position="36"/>
        <end position="100"/>
    </location>
</feature>
<evidence type="ECO:0000313" key="11">
    <source>
        <dbReference type="EMBL" id="PWN34109.1"/>
    </source>
</evidence>
<keyword evidence="4 7" id="KW-0862">Zinc</keyword>
<evidence type="ECO:0000256" key="4">
    <source>
        <dbReference type="ARBA" id="ARBA00022833"/>
    </source>
</evidence>
<feature type="compositionally biased region" description="Polar residues" evidence="8">
    <location>
        <begin position="63"/>
        <end position="73"/>
    </location>
</feature>
<dbReference type="FunCoup" id="A0A316V931">
    <property type="interactions" value="366"/>
</dbReference>
<name>A0A316V931_9BASI</name>
<dbReference type="GO" id="GO:0005524">
    <property type="term" value="F:ATP binding"/>
    <property type="evidence" value="ECO:0007669"/>
    <property type="project" value="InterPro"/>
</dbReference>
<evidence type="ECO:0000256" key="3">
    <source>
        <dbReference type="ARBA" id="ARBA00022771"/>
    </source>
</evidence>
<dbReference type="PANTHER" id="PTHR43096">
    <property type="entry name" value="DNAJ HOMOLOG 1, MITOCHONDRIAL-RELATED"/>
    <property type="match status" value="1"/>
</dbReference>
<dbReference type="InterPro" id="IPR008971">
    <property type="entry name" value="HSP40/DnaJ_pept-bd"/>
</dbReference>
<dbReference type="GO" id="GO:0008270">
    <property type="term" value="F:zinc ion binding"/>
    <property type="evidence" value="ECO:0007669"/>
    <property type="project" value="UniProtKB-KW"/>
</dbReference>
<evidence type="ECO:0000256" key="1">
    <source>
        <dbReference type="ARBA" id="ARBA00022723"/>
    </source>
</evidence>
<feature type="compositionally biased region" description="Polar residues" evidence="8">
    <location>
        <begin position="502"/>
        <end position="515"/>
    </location>
</feature>
<dbReference type="Gene3D" id="2.60.260.20">
    <property type="entry name" value="Urease metallochaperone UreE, N-terminal domain"/>
    <property type="match status" value="2"/>
</dbReference>
<dbReference type="RefSeq" id="XP_025354411.1">
    <property type="nucleotide sequence ID" value="XM_025499208.1"/>
</dbReference>
<evidence type="ECO:0000259" key="9">
    <source>
        <dbReference type="PROSITE" id="PS50076"/>
    </source>
</evidence>
<evidence type="ECO:0000313" key="12">
    <source>
        <dbReference type="Proteomes" id="UP000245771"/>
    </source>
</evidence>
<dbReference type="GO" id="GO:0009408">
    <property type="term" value="P:response to heat"/>
    <property type="evidence" value="ECO:0007669"/>
    <property type="project" value="InterPro"/>
</dbReference>
<accession>A0A316V931</accession>
<dbReference type="GO" id="GO:0031072">
    <property type="term" value="F:heat shock protein binding"/>
    <property type="evidence" value="ECO:0007669"/>
    <property type="project" value="InterPro"/>
</dbReference>
<dbReference type="Pfam" id="PF00684">
    <property type="entry name" value="DnaJ_CXXCXGXG"/>
    <property type="match status" value="1"/>
</dbReference>
<feature type="region of interest" description="Disordered" evidence="8">
    <location>
        <begin position="496"/>
        <end position="532"/>
    </location>
</feature>
<evidence type="ECO:0000256" key="5">
    <source>
        <dbReference type="ARBA" id="ARBA00023186"/>
    </source>
</evidence>
<dbReference type="PROSITE" id="PS50076">
    <property type="entry name" value="DNAJ_2"/>
    <property type="match status" value="1"/>
</dbReference>
<dbReference type="SMART" id="SM00271">
    <property type="entry name" value="DnaJ"/>
    <property type="match status" value="1"/>
</dbReference>
<dbReference type="PANTHER" id="PTHR43096:SF52">
    <property type="entry name" value="DNAJ HOMOLOG 1, MITOCHONDRIAL-RELATED"/>
    <property type="match status" value="1"/>
</dbReference>
<dbReference type="OrthoDB" id="10256793at2759"/>
<dbReference type="EMBL" id="KZ819604">
    <property type="protein sequence ID" value="PWN34109.1"/>
    <property type="molecule type" value="Genomic_DNA"/>
</dbReference>
<dbReference type="InterPro" id="IPR012724">
    <property type="entry name" value="DnaJ"/>
</dbReference>
<proteinExistence type="inferred from homology"/>
<dbReference type="InterPro" id="IPR001305">
    <property type="entry name" value="HSP_DnaJ_Cys-rich_dom"/>
</dbReference>
<dbReference type="FunFam" id="2.10.230.10:FF:000001">
    <property type="entry name" value="DnaJ subfamily A member 2"/>
    <property type="match status" value="1"/>
</dbReference>
<evidence type="ECO:0000256" key="7">
    <source>
        <dbReference type="PROSITE-ProRule" id="PRU00546"/>
    </source>
</evidence>
<keyword evidence="3 7" id="KW-0863">Zinc-finger</keyword>
<dbReference type="InterPro" id="IPR036410">
    <property type="entry name" value="HSP_DnaJ_Cys-rich_dom_sf"/>
</dbReference>
<feature type="domain" description="J" evidence="9">
    <location>
        <begin position="118"/>
        <end position="182"/>
    </location>
</feature>
<dbReference type="SUPFAM" id="SSF49493">
    <property type="entry name" value="HSP40/DnaJ peptide-binding domain"/>
    <property type="match status" value="2"/>
</dbReference>
<keyword evidence="12" id="KW-1185">Reference proteome</keyword>
<sequence length="532" mass="56126">MVLVRAASSAAAIPTAVAASSATIANAISHPIRQFHQRSNDQNSTSRQSHNPLTRIRSAPNKIASSSNLNLATQHRRSFTTASTSSSTPSARRKQSRPTLSFARSFHSTARNEASVKDPYATLGVKRDASAKDIKGAYYDLAKKFHPDTSKEKGAKERFVEIQAAYDILSDEKKKATFDRFGTTDDSAGGFNPFGGGGGGAAGFDPFSGGFGGFGGGAGGFQGFSGNAQDAGDFFEGLFGAFGGGRSRNSGPGFAGESRGEDLETTLNITFEEACRGTTKNVTIAPVERCNTCEGAGLKKGAKKSTCTVCNGTGTRTFVIQSGFQMASTCPACSGAGQTVAAGDECGTCEGVGRVRSRKTIDVKVPPGVDDGAKIRMDGQGDVPLQGAGPAGSLYVRIGVRNSKIWRRQGSNLYYPATIPFHTAILGGKARVPTLDGDVDVRVPAGTQVGDEMLLRGRGVPSLMRRGDKGDLLVQFEVTIPRSLTKRQKEILQEYVDEVEGSKSNKAQSTTPPNNETSEKADEKEEKDTTTQ</sequence>